<evidence type="ECO:0000313" key="1">
    <source>
        <dbReference type="EMBL" id="MDA7025098.1"/>
    </source>
</evidence>
<dbReference type="RefSeq" id="WP_271338959.1">
    <property type="nucleotide sequence ID" value="NZ_JAQKAB010000001.1"/>
</dbReference>
<sequence>MNISTEILNDWLKNSVGRVHTFQGKEADIVYLVTGTDENGAANWHVQSQI</sequence>
<reference evidence="1 2" key="1">
    <citation type="submission" date="2023-01" db="EMBL/GenBank/DDBJ databases">
        <title>Bacillus changyiensis sp. nov., isolated from a coastal deposit.</title>
        <authorList>
            <person name="Xiao G."/>
            <person name="Lai Q."/>
            <person name="Hu Z."/>
            <person name="Shao Z."/>
        </authorList>
    </citation>
    <scope>NUCLEOTIDE SEQUENCE [LARGE SCALE GENOMIC DNA]</scope>
    <source>
        <strain evidence="1 2">CLL-7-23</strain>
    </source>
</reference>
<keyword evidence="2" id="KW-1185">Reference proteome</keyword>
<protein>
    <submittedName>
        <fullName evidence="1">Uncharacterized protein</fullName>
    </submittedName>
</protein>
<organism evidence="1 2">
    <name type="scientific">Bacillus changyiensis</name>
    <dbReference type="NCBI Taxonomy" id="3004103"/>
    <lineage>
        <taxon>Bacteria</taxon>
        <taxon>Bacillati</taxon>
        <taxon>Bacillota</taxon>
        <taxon>Bacilli</taxon>
        <taxon>Bacillales</taxon>
        <taxon>Bacillaceae</taxon>
        <taxon>Bacillus</taxon>
    </lineage>
</organism>
<evidence type="ECO:0000313" key="2">
    <source>
        <dbReference type="Proteomes" id="UP001211894"/>
    </source>
</evidence>
<name>A0ABT4WYI2_9BACI</name>
<dbReference type="Proteomes" id="UP001211894">
    <property type="component" value="Unassembled WGS sequence"/>
</dbReference>
<comment type="caution">
    <text evidence="1">The sequence shown here is derived from an EMBL/GenBank/DDBJ whole genome shotgun (WGS) entry which is preliminary data.</text>
</comment>
<gene>
    <name evidence="1" type="ORF">PJ311_00575</name>
</gene>
<accession>A0ABT4WYI2</accession>
<proteinExistence type="predicted"/>
<dbReference type="EMBL" id="JAQKAB010000001">
    <property type="protein sequence ID" value="MDA7025098.1"/>
    <property type="molecule type" value="Genomic_DNA"/>
</dbReference>